<name>A0ABV5WWF8_9LACO</name>
<evidence type="ECO:0000256" key="10">
    <source>
        <dbReference type="SAM" id="Phobius"/>
    </source>
</evidence>
<keyword evidence="10" id="KW-0812">Transmembrane</keyword>
<evidence type="ECO:0000313" key="14">
    <source>
        <dbReference type="Proteomes" id="UP001589691"/>
    </source>
</evidence>
<feature type="compositionally biased region" description="Polar residues" evidence="9">
    <location>
        <begin position="767"/>
        <end position="779"/>
    </location>
</feature>
<dbReference type="SUPFAM" id="SSF53955">
    <property type="entry name" value="Lysozyme-like"/>
    <property type="match status" value="1"/>
</dbReference>
<keyword evidence="6" id="KW-0511">Multifunctional enzyme</keyword>
<feature type="compositionally biased region" description="Basic residues" evidence="9">
    <location>
        <begin position="11"/>
        <end position="20"/>
    </location>
</feature>
<dbReference type="InterPro" id="IPR001460">
    <property type="entry name" value="PCN-bd_Tpept"/>
</dbReference>
<keyword evidence="2" id="KW-0645">Protease</keyword>
<keyword evidence="4" id="KW-0808">Transferase</keyword>
<evidence type="ECO:0000259" key="11">
    <source>
        <dbReference type="Pfam" id="PF00905"/>
    </source>
</evidence>
<dbReference type="EMBL" id="JBHLZY010000026">
    <property type="protein sequence ID" value="MFB9770496.1"/>
    <property type="molecule type" value="Genomic_DNA"/>
</dbReference>
<feature type="region of interest" description="Disordered" evidence="9">
    <location>
        <begin position="683"/>
        <end position="779"/>
    </location>
</feature>
<evidence type="ECO:0000256" key="5">
    <source>
        <dbReference type="ARBA" id="ARBA00022801"/>
    </source>
</evidence>
<evidence type="ECO:0000256" key="4">
    <source>
        <dbReference type="ARBA" id="ARBA00022679"/>
    </source>
</evidence>
<dbReference type="PANTHER" id="PTHR32282">
    <property type="entry name" value="BINDING PROTEIN TRANSPEPTIDASE, PUTATIVE-RELATED"/>
    <property type="match status" value="1"/>
</dbReference>
<keyword evidence="10" id="KW-0472">Membrane</keyword>
<dbReference type="InterPro" id="IPR012338">
    <property type="entry name" value="Beta-lactam/transpept-like"/>
</dbReference>
<comment type="catalytic activity">
    <reaction evidence="8">
        <text>[GlcNAc-(1-&gt;4)-Mur2Ac(oyl-L-Ala-gamma-D-Glu-L-Lys-D-Ala-D-Ala)](n)-di-trans,octa-cis-undecaprenyl diphosphate + beta-D-GlcNAc-(1-&gt;4)-Mur2Ac(oyl-L-Ala-gamma-D-Glu-L-Lys-D-Ala-D-Ala)-di-trans,octa-cis-undecaprenyl diphosphate = [GlcNAc-(1-&gt;4)-Mur2Ac(oyl-L-Ala-gamma-D-Glu-L-Lys-D-Ala-D-Ala)](n+1)-di-trans,octa-cis-undecaprenyl diphosphate + di-trans,octa-cis-undecaprenyl diphosphate + H(+)</text>
        <dbReference type="Rhea" id="RHEA:23708"/>
        <dbReference type="Rhea" id="RHEA-COMP:9602"/>
        <dbReference type="Rhea" id="RHEA-COMP:9603"/>
        <dbReference type="ChEBI" id="CHEBI:15378"/>
        <dbReference type="ChEBI" id="CHEBI:58405"/>
        <dbReference type="ChEBI" id="CHEBI:60033"/>
        <dbReference type="ChEBI" id="CHEBI:78435"/>
        <dbReference type="EC" id="2.4.99.28"/>
    </reaction>
</comment>
<reference evidence="13 14" key="1">
    <citation type="submission" date="2024-09" db="EMBL/GenBank/DDBJ databases">
        <authorList>
            <person name="Sun Q."/>
            <person name="Mori K."/>
        </authorList>
    </citation>
    <scope>NUCLEOTIDE SEQUENCE [LARGE SCALE GENOMIC DNA]</scope>
    <source>
        <strain evidence="13 14">TBRC 4576</strain>
    </source>
</reference>
<dbReference type="InterPro" id="IPR001264">
    <property type="entry name" value="Glyco_trans_51"/>
</dbReference>
<feature type="domain" description="Penicillin-binding protein transpeptidase" evidence="11">
    <location>
        <begin position="352"/>
        <end position="617"/>
    </location>
</feature>
<comment type="catalytic activity">
    <reaction evidence="7">
        <text>Preferential cleavage: (Ac)2-L-Lys-D-Ala-|-D-Ala. Also transpeptidation of peptidyl-alanyl moieties that are N-acyl substituents of D-alanine.</text>
        <dbReference type="EC" id="3.4.16.4"/>
    </reaction>
</comment>
<feature type="transmembrane region" description="Helical" evidence="10">
    <location>
        <begin position="29"/>
        <end position="52"/>
    </location>
</feature>
<dbReference type="Pfam" id="PF00905">
    <property type="entry name" value="Transpeptidase"/>
    <property type="match status" value="1"/>
</dbReference>
<proteinExistence type="predicted"/>
<protein>
    <submittedName>
        <fullName evidence="13">Transglycosylase domain-containing protein</fullName>
    </submittedName>
</protein>
<evidence type="ECO:0000256" key="9">
    <source>
        <dbReference type="SAM" id="MobiDB-lite"/>
    </source>
</evidence>
<comment type="caution">
    <text evidence="13">The sequence shown here is derived from an EMBL/GenBank/DDBJ whole genome shotgun (WGS) entry which is preliminary data.</text>
</comment>
<evidence type="ECO:0000256" key="3">
    <source>
        <dbReference type="ARBA" id="ARBA00022676"/>
    </source>
</evidence>
<evidence type="ECO:0000256" key="1">
    <source>
        <dbReference type="ARBA" id="ARBA00022645"/>
    </source>
</evidence>
<feature type="domain" description="Glycosyl transferase family 51" evidence="12">
    <location>
        <begin position="77"/>
        <end position="254"/>
    </location>
</feature>
<dbReference type="PANTHER" id="PTHR32282:SF29">
    <property type="entry name" value="PENICILLIN-BINDING PROTEIN 1A"/>
    <property type="match status" value="1"/>
</dbReference>
<keyword evidence="1" id="KW-0121">Carboxypeptidase</keyword>
<dbReference type="Proteomes" id="UP001589691">
    <property type="component" value="Unassembled WGS sequence"/>
</dbReference>
<gene>
    <name evidence="13" type="ORF">ACFFLI_11540</name>
</gene>
<evidence type="ECO:0000256" key="2">
    <source>
        <dbReference type="ARBA" id="ARBA00022670"/>
    </source>
</evidence>
<evidence type="ECO:0000256" key="7">
    <source>
        <dbReference type="ARBA" id="ARBA00034000"/>
    </source>
</evidence>
<feature type="compositionally biased region" description="Polar residues" evidence="9">
    <location>
        <begin position="1"/>
        <end position="10"/>
    </location>
</feature>
<dbReference type="Gene3D" id="1.10.3810.10">
    <property type="entry name" value="Biosynthetic peptidoglycan transglycosylase-like"/>
    <property type="match status" value="1"/>
</dbReference>
<accession>A0ABV5WWF8</accession>
<dbReference type="InterPro" id="IPR023346">
    <property type="entry name" value="Lysozyme-like_dom_sf"/>
</dbReference>
<feature type="region of interest" description="Disordered" evidence="9">
    <location>
        <begin position="1"/>
        <end position="20"/>
    </location>
</feature>
<keyword evidence="5" id="KW-0378">Hydrolase</keyword>
<feature type="compositionally biased region" description="Low complexity" evidence="9">
    <location>
        <begin position="691"/>
        <end position="766"/>
    </location>
</feature>
<dbReference type="SUPFAM" id="SSF56601">
    <property type="entry name" value="beta-lactamase/transpeptidase-like"/>
    <property type="match status" value="1"/>
</dbReference>
<keyword evidence="14" id="KW-1185">Reference proteome</keyword>
<evidence type="ECO:0000259" key="12">
    <source>
        <dbReference type="Pfam" id="PF00912"/>
    </source>
</evidence>
<evidence type="ECO:0000256" key="8">
    <source>
        <dbReference type="ARBA" id="ARBA00049902"/>
    </source>
</evidence>
<organism evidence="13 14">
    <name type="scientific">Lactiplantibacillus modestisalitolerans</name>
    <dbReference type="NCBI Taxonomy" id="1457219"/>
    <lineage>
        <taxon>Bacteria</taxon>
        <taxon>Bacillati</taxon>
        <taxon>Bacillota</taxon>
        <taxon>Bacilli</taxon>
        <taxon>Lactobacillales</taxon>
        <taxon>Lactobacillaceae</taxon>
        <taxon>Lactiplantibacillus</taxon>
    </lineage>
</organism>
<evidence type="ECO:0000313" key="13">
    <source>
        <dbReference type="EMBL" id="MFB9770496.1"/>
    </source>
</evidence>
<dbReference type="RefSeq" id="WP_137641881.1">
    <property type="nucleotide sequence ID" value="NZ_BJEA01000003.1"/>
</dbReference>
<dbReference type="InterPro" id="IPR036950">
    <property type="entry name" value="PBP_transglycosylase"/>
</dbReference>
<dbReference type="Gene3D" id="3.40.710.10">
    <property type="entry name" value="DD-peptidase/beta-lactamase superfamily"/>
    <property type="match status" value="1"/>
</dbReference>
<keyword evidence="3" id="KW-0328">Glycosyltransferase</keyword>
<keyword evidence="10" id="KW-1133">Transmembrane helix</keyword>
<evidence type="ECO:0000256" key="6">
    <source>
        <dbReference type="ARBA" id="ARBA00023268"/>
    </source>
</evidence>
<dbReference type="Pfam" id="PF00912">
    <property type="entry name" value="Transgly"/>
    <property type="match status" value="1"/>
</dbReference>
<dbReference type="InterPro" id="IPR050396">
    <property type="entry name" value="Glycosyltr_51/Transpeptidase"/>
</dbReference>
<sequence length="779" mass="84914">MAGNNEQNSRVARKRQQPQPPKKHWFRRIVLAIVALVFIVGLAGAGLFFYYAQSAPKITEDSMRSENSTRIYDANKQLITSLGSNNRQYVKSSDIPATLKKAVVSIEDRRFYRHKGVDYYRIIGAALGNLKGSSLGMQGGSTLTMQLIKLSVFSTSTSDRNLKVKAQEAWLALNVEKHFSKSQILEFYINKVYMGNGIYGMGTAAKYYYGKSLSELNLSQLALLAGMPQSPTYYDPTTYPQYAKNRRNLVLKAMYDNNEISKSQETAAMATNVKSGLASTHKSFQKQQKKNKIADAYLKEVIADLQDKGYSPYKDGLKVYTNLNMNAQRRLYNIANTSTYVNYPNDRFQLGVSVVDSYTGKVSAMIGSRKHTDVTYGTNRAVQTDRSNASTMKPILDYGPAIEYHSWPTYKTVADTKYNYPGTDISVNDFDNKTLGNMTMRQALVQSRNIPAVKTLETVGRTKAKQFANSLGMNLKDKTIPYSYAIGANVSSLQVAGAYAAFANGGTYHKPYYINQVTTQDGESTSYSSSGKRVMKKSTAYMITDMLKGVINSATGTATTAKISGVYQAGKTGTDGYPDSFKHKVPSSANMDSWMAGYTKNYSVAVWTGYANAYERDSNGNAIGYLTSADSRIAQVIYREMMTYLQEHSPNSDWTRPSSVAETKKNGVAELYVVGHLFSDAEASSGTNAKSSSSSHSSSSTASSSSESASSSSSHEAESSSESSSSESEASSSESEASSSSSESSSSSSAPAESSSAESAESSSSAPTDNEQNSQDPTR</sequence>